<evidence type="ECO:0000256" key="7">
    <source>
        <dbReference type="ARBA" id="ARBA00022989"/>
    </source>
</evidence>
<evidence type="ECO:0000256" key="15">
    <source>
        <dbReference type="SAM" id="Phobius"/>
    </source>
</evidence>
<dbReference type="GO" id="GO:0016717">
    <property type="term" value="F:oxidoreductase activity, acting on paired donors, with oxidation of a pair of donors resulting in the reduction of molecular oxygen to two molecules of water"/>
    <property type="evidence" value="ECO:0007669"/>
    <property type="project" value="InterPro"/>
</dbReference>
<feature type="domain" description="Fatty acid desaturase" evidence="16">
    <location>
        <begin position="93"/>
        <end position="311"/>
    </location>
</feature>
<comment type="domain">
    <text evidence="13">The histidine box domains are involved in binding the catalytic metal ions.</text>
</comment>
<protein>
    <recommendedName>
        <fullName evidence="16">Fatty acid desaturase domain-containing protein</fullName>
    </recommendedName>
</protein>
<evidence type="ECO:0000256" key="5">
    <source>
        <dbReference type="ARBA" id="ARBA00022692"/>
    </source>
</evidence>
<keyword evidence="9" id="KW-0408">Iron</keyword>
<evidence type="ECO:0000256" key="10">
    <source>
        <dbReference type="ARBA" id="ARBA00023098"/>
    </source>
</evidence>
<keyword evidence="7 15" id="KW-1133">Transmembrane helix</keyword>
<evidence type="ECO:0000256" key="6">
    <source>
        <dbReference type="ARBA" id="ARBA00022832"/>
    </source>
</evidence>
<proteinExistence type="inferred from homology"/>
<dbReference type="PANTHER" id="PTHR11351">
    <property type="entry name" value="ACYL-COA DESATURASE"/>
    <property type="match status" value="1"/>
</dbReference>
<keyword evidence="5 13" id="KW-0812">Transmembrane</keyword>
<keyword evidence="10" id="KW-0443">Lipid metabolism</keyword>
<keyword evidence="11 15" id="KW-0472">Membrane</keyword>
<accession>A0AAV0RH58</accession>
<evidence type="ECO:0000256" key="1">
    <source>
        <dbReference type="ARBA" id="ARBA00004141"/>
    </source>
</evidence>
<evidence type="ECO:0000313" key="17">
    <source>
        <dbReference type="EMBL" id="CAI0556616.1"/>
    </source>
</evidence>
<keyword evidence="6" id="KW-0276">Fatty acid metabolism</keyword>
<dbReference type="AlphaFoldDB" id="A0AAV0RH58"/>
<evidence type="ECO:0000256" key="11">
    <source>
        <dbReference type="ARBA" id="ARBA00023136"/>
    </source>
</evidence>
<evidence type="ECO:0000256" key="13">
    <source>
        <dbReference type="RuleBase" id="RU000581"/>
    </source>
</evidence>
<reference evidence="17" key="1">
    <citation type="submission" date="2022-08" db="EMBL/GenBank/DDBJ databases">
        <authorList>
            <person name="Gutierrez-Valencia J."/>
        </authorList>
    </citation>
    <scope>NUCLEOTIDE SEQUENCE</scope>
</reference>
<keyword evidence="8 13" id="KW-0560">Oxidoreductase</keyword>
<keyword evidence="18" id="KW-1185">Reference proteome</keyword>
<comment type="cofactor">
    <cofactor evidence="13">
        <name>Fe(2+)</name>
        <dbReference type="ChEBI" id="CHEBI:29033"/>
    </cofactor>
</comment>
<feature type="region of interest" description="Disordered" evidence="14">
    <location>
        <begin position="18"/>
        <end position="37"/>
    </location>
</feature>
<dbReference type="InterPro" id="IPR015876">
    <property type="entry name" value="Acyl-CoA_DS"/>
</dbReference>
<dbReference type="Pfam" id="PF00487">
    <property type="entry name" value="FA_desaturase"/>
    <property type="match status" value="1"/>
</dbReference>
<comment type="caution">
    <text evidence="17">The sequence shown here is derived from an EMBL/GenBank/DDBJ whole genome shotgun (WGS) entry which is preliminary data.</text>
</comment>
<evidence type="ECO:0000313" key="18">
    <source>
        <dbReference type="Proteomes" id="UP001154282"/>
    </source>
</evidence>
<keyword evidence="12 13" id="KW-0275">Fatty acid biosynthesis</keyword>
<dbReference type="GO" id="GO:0042761">
    <property type="term" value="P:very long-chain fatty acid biosynthetic process"/>
    <property type="evidence" value="ECO:0007669"/>
    <property type="project" value="TreeGrafter"/>
</dbReference>
<evidence type="ECO:0000256" key="4">
    <source>
        <dbReference type="ARBA" id="ARBA00022516"/>
    </source>
</evidence>
<organism evidence="17 18">
    <name type="scientific">Linum tenue</name>
    <dbReference type="NCBI Taxonomy" id="586396"/>
    <lineage>
        <taxon>Eukaryota</taxon>
        <taxon>Viridiplantae</taxon>
        <taxon>Streptophyta</taxon>
        <taxon>Embryophyta</taxon>
        <taxon>Tracheophyta</taxon>
        <taxon>Spermatophyta</taxon>
        <taxon>Magnoliopsida</taxon>
        <taxon>eudicotyledons</taxon>
        <taxon>Gunneridae</taxon>
        <taxon>Pentapetalae</taxon>
        <taxon>rosids</taxon>
        <taxon>fabids</taxon>
        <taxon>Malpighiales</taxon>
        <taxon>Linaceae</taxon>
        <taxon>Linum</taxon>
    </lineage>
</organism>
<evidence type="ECO:0000259" key="16">
    <source>
        <dbReference type="Pfam" id="PF00487"/>
    </source>
</evidence>
<evidence type="ECO:0000256" key="9">
    <source>
        <dbReference type="ARBA" id="ARBA00023004"/>
    </source>
</evidence>
<dbReference type="InterPro" id="IPR005804">
    <property type="entry name" value="FA_desaturase_dom"/>
</dbReference>
<sequence>MAVGEAAVMVEPQLKSTTISDGKRATATKPTFSPPDVSFLATEKKSISDEGEGQRPRGRARKLNAYDRIAVGAVAGTHLMAMCAPFCFSWGAFWLAAALYVVTGLFGICFSYHRNLAHQSFKLLPKWLEYLFAYIGAHALQGDPLTWVSNHRFHHQYTDTERDPHSPIEGFWHSHMSWIFDSAMVREKCGKRDNVGDMKSQAFYRWLRRTYVFHPLGLALILYALGGLPYIVWGIGVRVVGVYHATWFVNSAAHIWGSRVWNTDDLSRNNWWVAVLTFGEGWHNNHHAFKYSARQGLEWWQIDMTWYAVRLLQAMGLAYDVKLPSKLQMQKLAMKDQNQ</sequence>
<dbReference type="EMBL" id="CAMGYJ010000011">
    <property type="protein sequence ID" value="CAI0556616.1"/>
    <property type="molecule type" value="Genomic_DNA"/>
</dbReference>
<evidence type="ECO:0000256" key="8">
    <source>
        <dbReference type="ARBA" id="ARBA00023002"/>
    </source>
</evidence>
<evidence type="ECO:0000256" key="2">
    <source>
        <dbReference type="ARBA" id="ARBA00005189"/>
    </source>
</evidence>
<comment type="subcellular location">
    <subcellularLocation>
        <location evidence="1">Membrane</location>
        <topology evidence="1">Multi-pass membrane protein</topology>
    </subcellularLocation>
</comment>
<feature type="transmembrane region" description="Helical" evidence="15">
    <location>
        <begin position="93"/>
        <end position="112"/>
    </location>
</feature>
<dbReference type="PRINTS" id="PR00075">
    <property type="entry name" value="FACDDSATRASE"/>
</dbReference>
<evidence type="ECO:0000256" key="3">
    <source>
        <dbReference type="ARBA" id="ARBA00009295"/>
    </source>
</evidence>
<evidence type="ECO:0000256" key="14">
    <source>
        <dbReference type="SAM" id="MobiDB-lite"/>
    </source>
</evidence>
<dbReference type="GO" id="GO:0005789">
    <property type="term" value="C:endoplasmic reticulum membrane"/>
    <property type="evidence" value="ECO:0007669"/>
    <property type="project" value="TreeGrafter"/>
</dbReference>
<feature type="transmembrane region" description="Helical" evidence="15">
    <location>
        <begin position="211"/>
        <end position="233"/>
    </location>
</feature>
<dbReference type="CDD" id="cd03505">
    <property type="entry name" value="Delta9-FADS-like"/>
    <property type="match status" value="1"/>
</dbReference>
<name>A0AAV0RH58_9ROSI</name>
<dbReference type="Proteomes" id="UP001154282">
    <property type="component" value="Unassembled WGS sequence"/>
</dbReference>
<comment type="similarity">
    <text evidence="3 13">Belongs to the fatty acid desaturase type 1 family.</text>
</comment>
<comment type="pathway">
    <text evidence="2">Lipid metabolism.</text>
</comment>
<gene>
    <name evidence="17" type="ORF">LITE_LOCUS48043</name>
</gene>
<evidence type="ECO:0000256" key="12">
    <source>
        <dbReference type="ARBA" id="ARBA00023160"/>
    </source>
</evidence>
<dbReference type="PANTHER" id="PTHR11351:SF31">
    <property type="entry name" value="DESATURASE 1, ISOFORM A-RELATED"/>
    <property type="match status" value="1"/>
</dbReference>
<keyword evidence="4 13" id="KW-0444">Lipid biosynthesis</keyword>